<evidence type="ECO:0000256" key="7">
    <source>
        <dbReference type="ARBA" id="ARBA00022771"/>
    </source>
</evidence>
<evidence type="ECO:0000256" key="9">
    <source>
        <dbReference type="ARBA" id="ARBA00022932"/>
    </source>
</evidence>
<dbReference type="Gene3D" id="6.10.10.100">
    <property type="match status" value="1"/>
</dbReference>
<feature type="domain" description="DNA-directed DNA polymerase family B multifunctional" evidence="13">
    <location>
        <begin position="345"/>
        <end position="801"/>
    </location>
</feature>
<dbReference type="InterPro" id="IPR042087">
    <property type="entry name" value="DNA_pol_B_thumb"/>
</dbReference>
<dbReference type="InterPro" id="IPR006134">
    <property type="entry name" value="DNA-dir_DNA_pol_B_multi_dom"/>
</dbReference>
<keyword evidence="10 12" id="KW-0238">DNA-binding</keyword>
<dbReference type="InterPro" id="IPR006133">
    <property type="entry name" value="DNA-dir_DNA_pol_B_exonuc"/>
</dbReference>
<reference evidence="19" key="1">
    <citation type="submission" date="2016-04" db="UniProtKB">
        <authorList>
            <consortium name="WormBaseParasite"/>
        </authorList>
    </citation>
    <scope>IDENTIFICATION</scope>
</reference>
<dbReference type="GO" id="GO:0008270">
    <property type="term" value="F:zinc ion binding"/>
    <property type="evidence" value="ECO:0007669"/>
    <property type="project" value="UniProtKB-KW"/>
</dbReference>
<dbReference type="InterPro" id="IPR012337">
    <property type="entry name" value="RNaseH-like_sf"/>
</dbReference>
<accession>A0A158Q6N0</accession>
<keyword evidence="9 12" id="KW-0239">DNA-directed DNA polymerase</keyword>
<dbReference type="CDD" id="cd05532">
    <property type="entry name" value="POLBc_alpha"/>
    <property type="match status" value="1"/>
</dbReference>
<keyword evidence="11" id="KW-0539">Nucleus</keyword>
<reference evidence="16 18" key="2">
    <citation type="submission" date="2018-11" db="EMBL/GenBank/DDBJ databases">
        <authorList>
            <consortium name="Pathogen Informatics"/>
        </authorList>
    </citation>
    <scope>NUCLEOTIDE SEQUENCE [LARGE SCALE GENOMIC DNA]</scope>
</reference>
<dbReference type="PANTHER" id="PTHR45861:SF1">
    <property type="entry name" value="DNA POLYMERASE ALPHA CATALYTIC SUBUNIT"/>
    <property type="match status" value="1"/>
</dbReference>
<evidence type="ECO:0000256" key="10">
    <source>
        <dbReference type="ARBA" id="ARBA00023125"/>
    </source>
</evidence>
<organism evidence="17 19">
    <name type="scientific">Dracunculus medinensis</name>
    <name type="common">Guinea worm</name>
    <dbReference type="NCBI Taxonomy" id="318479"/>
    <lineage>
        <taxon>Eukaryota</taxon>
        <taxon>Metazoa</taxon>
        <taxon>Ecdysozoa</taxon>
        <taxon>Nematoda</taxon>
        <taxon>Chromadorea</taxon>
        <taxon>Rhabditida</taxon>
        <taxon>Spirurina</taxon>
        <taxon>Dracunculoidea</taxon>
        <taxon>Dracunculidae</taxon>
        <taxon>Dracunculus</taxon>
    </lineage>
</organism>
<keyword evidence="5 12" id="KW-0235">DNA replication</keyword>
<dbReference type="InterPro" id="IPR023211">
    <property type="entry name" value="DNA_pol_palm_dom_sf"/>
</dbReference>
<dbReference type="PANTHER" id="PTHR45861">
    <property type="entry name" value="DNA POLYMERASE ALPHA CATALYTIC SUBUNIT"/>
    <property type="match status" value="1"/>
</dbReference>
<dbReference type="GO" id="GO:0000166">
    <property type="term" value="F:nucleotide binding"/>
    <property type="evidence" value="ECO:0007669"/>
    <property type="project" value="InterPro"/>
</dbReference>
<dbReference type="GO" id="GO:0006273">
    <property type="term" value="P:lagging strand elongation"/>
    <property type="evidence" value="ECO:0007669"/>
    <property type="project" value="TreeGrafter"/>
</dbReference>
<comment type="subcellular location">
    <subcellularLocation>
        <location evidence="1">Nucleus</location>
    </subcellularLocation>
</comment>
<proteinExistence type="inferred from homology"/>
<dbReference type="GO" id="GO:0003688">
    <property type="term" value="F:DNA replication origin binding"/>
    <property type="evidence" value="ECO:0007669"/>
    <property type="project" value="TreeGrafter"/>
</dbReference>
<sequence length="1014" mass="116372">MNTGNVPKCAEVLEVKFPAPGPKSLPPSGETFSDVFNMTATAMEQLLLDMKVKGPCWLEIRNYVKSVPHVSYSSYEFTVDMEKKESIIAVNYDDPPPALQLLALNICTAPNQNKENEIVMISYLVNKKCCLQDPSALKSELERFCFIFCPFFSVISKPSQCTIPFDLRNKLHQEKLDIYVAETANERHLLSQFLCKLQSLDPDILVGHDLPLQLSLLLARLDKLKITQWSRISRLKRSIPIKMLGRSKSSNWELTAGRLLLDSRSSAMELIKARSYDLYELSLNLLNIDGNIDFKSVASCYSNSKTLINFIIKNWHDVWLSLAILIELNALPLFIQITQIVGGVLSRTLMGGRAERSEFLLLHAFHNAGYIVPDKYQTTLNGRKKGRLEVDKEAGEKSARNLNKKGYLGGLVLEPKRGLYDTYILLFDFNSLYPSIIQEYNICFTTVDLSATETDFPDLPQESMEGILPREIRNLVERRREIKKLMTETRISEQQRQQYHIRQMGLKLIANSLYGCLGFPQSRFYAKPLAALITLRGREILIHTKDLVEKHGYSVIYGDTDSIMVDTGLINFEEVKLVANQIKKLVNKCHKKLELDVDGIYKKLLLLKKKKYAGLSVEKNDETKIKREIKGLEVVRRDWSLLAKHVGKYVYYYLILNRFLIEKVFSSEIVDLILHSIGRDELVEQINECLTNLRENLMANKADIAQFEISKQLTKDPNEYTDFKTQPHAAVANRLNDTGLYHFHHGDIVEYIICEDGTSNSHLQRAYHRMELENNSELKIDYQYYLAYQIYPVVSRLCSPIEEIDCVKLAEALGLDSSKYRTQISKPVEADIIGSQTHDYSEYGHCDPFIFICPYASCKKKIIVRDISVEKNDHLRLWLERCPSCDGKLLTYSAYIVNQAHFVCDDITCAFRSRRCPANWSKEGIICPKCSNGLMKREYSSKMLFEQQSFYRAFIQDTKDLKGSLQVKTRLASTGDYIEIKNLCNKILARCDRFLSLNDFNRVSLAYLFSSMRT</sequence>
<dbReference type="Gene3D" id="1.10.3200.20">
    <property type="entry name" value="DNA Polymerase alpha, zinc finger"/>
    <property type="match status" value="1"/>
</dbReference>
<evidence type="ECO:0000313" key="16">
    <source>
        <dbReference type="EMBL" id="VDN54027.1"/>
    </source>
</evidence>
<evidence type="ECO:0000259" key="15">
    <source>
        <dbReference type="Pfam" id="PF08996"/>
    </source>
</evidence>
<dbReference type="Proteomes" id="UP000038040">
    <property type="component" value="Unplaced"/>
</dbReference>
<dbReference type="PROSITE" id="PS00116">
    <property type="entry name" value="DNA_POLYMERASE_B"/>
    <property type="match status" value="1"/>
</dbReference>
<name>A0A158Q6N0_DRAME</name>
<evidence type="ECO:0000313" key="19">
    <source>
        <dbReference type="WBParaSite" id="DME_0001057201-mRNA-1"/>
    </source>
</evidence>
<evidence type="ECO:0000256" key="4">
    <source>
        <dbReference type="ARBA" id="ARBA00022695"/>
    </source>
</evidence>
<evidence type="ECO:0000256" key="6">
    <source>
        <dbReference type="ARBA" id="ARBA00022723"/>
    </source>
</evidence>
<dbReference type="InterPro" id="IPR038256">
    <property type="entry name" value="Pol_alpha_znc_sf"/>
</dbReference>
<protein>
    <recommendedName>
        <fullName evidence="12">DNA polymerase</fullName>
        <ecNumber evidence="12">2.7.7.7</ecNumber>
    </recommendedName>
</protein>
<dbReference type="Gene3D" id="3.30.70.2820">
    <property type="match status" value="1"/>
</dbReference>
<feature type="domain" description="Zinc finger DNA-directed DNA polymerase family B alpha" evidence="15">
    <location>
        <begin position="835"/>
        <end position="1009"/>
    </location>
</feature>
<dbReference type="SUPFAM" id="SSF90234">
    <property type="entry name" value="Zinc finger domain of DNA polymerase-alpha"/>
    <property type="match status" value="1"/>
</dbReference>
<dbReference type="InterPro" id="IPR006172">
    <property type="entry name" value="DNA-dir_DNA_pol_B"/>
</dbReference>
<dbReference type="InterPro" id="IPR017964">
    <property type="entry name" value="DNA-dir_DNA_pol_B_CS"/>
</dbReference>
<dbReference type="EMBL" id="UYYG01000242">
    <property type="protein sequence ID" value="VDN54027.1"/>
    <property type="molecule type" value="Genomic_DNA"/>
</dbReference>
<evidence type="ECO:0000256" key="12">
    <source>
        <dbReference type="RuleBase" id="RU000442"/>
    </source>
</evidence>
<dbReference type="Gene3D" id="1.10.132.60">
    <property type="entry name" value="DNA polymerase family B, C-terminal domain"/>
    <property type="match status" value="1"/>
</dbReference>
<dbReference type="GO" id="GO:0006272">
    <property type="term" value="P:leading strand elongation"/>
    <property type="evidence" value="ECO:0007669"/>
    <property type="project" value="TreeGrafter"/>
</dbReference>
<feature type="domain" description="DNA-directed DNA polymerase family B exonuclease" evidence="14">
    <location>
        <begin position="34"/>
        <end position="280"/>
    </location>
</feature>
<evidence type="ECO:0000256" key="3">
    <source>
        <dbReference type="ARBA" id="ARBA00022679"/>
    </source>
</evidence>
<keyword evidence="7" id="KW-0863">Zinc-finger</keyword>
<dbReference type="SUPFAM" id="SSF53098">
    <property type="entry name" value="Ribonuclease H-like"/>
    <property type="match status" value="1"/>
</dbReference>
<evidence type="ECO:0000256" key="11">
    <source>
        <dbReference type="ARBA" id="ARBA00023242"/>
    </source>
</evidence>
<evidence type="ECO:0000313" key="18">
    <source>
        <dbReference type="Proteomes" id="UP000274756"/>
    </source>
</evidence>
<gene>
    <name evidence="16" type="ORF">DME_LOCUS4000</name>
</gene>
<dbReference type="GO" id="GO:0003682">
    <property type="term" value="F:chromatin binding"/>
    <property type="evidence" value="ECO:0007669"/>
    <property type="project" value="TreeGrafter"/>
</dbReference>
<dbReference type="Pfam" id="PF08996">
    <property type="entry name" value="zf-DNA_Pol"/>
    <property type="match status" value="1"/>
</dbReference>
<dbReference type="Proteomes" id="UP000274756">
    <property type="component" value="Unassembled WGS sequence"/>
</dbReference>
<comment type="catalytic activity">
    <reaction evidence="12">
        <text>DNA(n) + a 2'-deoxyribonucleoside 5'-triphosphate = DNA(n+1) + diphosphate</text>
        <dbReference type="Rhea" id="RHEA:22508"/>
        <dbReference type="Rhea" id="RHEA-COMP:17339"/>
        <dbReference type="Rhea" id="RHEA-COMP:17340"/>
        <dbReference type="ChEBI" id="CHEBI:33019"/>
        <dbReference type="ChEBI" id="CHEBI:61560"/>
        <dbReference type="ChEBI" id="CHEBI:173112"/>
        <dbReference type="EC" id="2.7.7.7"/>
    </reaction>
</comment>
<dbReference type="Gene3D" id="3.90.1600.10">
    <property type="entry name" value="Palm domain of DNA polymerase"/>
    <property type="match status" value="1"/>
</dbReference>
<dbReference type="Pfam" id="PF03104">
    <property type="entry name" value="DNA_pol_B_exo1"/>
    <property type="match status" value="1"/>
</dbReference>
<dbReference type="InterPro" id="IPR036397">
    <property type="entry name" value="RNaseH_sf"/>
</dbReference>
<evidence type="ECO:0000256" key="5">
    <source>
        <dbReference type="ARBA" id="ARBA00022705"/>
    </source>
</evidence>
<keyword evidence="6" id="KW-0479">Metal-binding</keyword>
<keyword evidence="8" id="KW-0862">Zinc</keyword>
<keyword evidence="18" id="KW-1185">Reference proteome</keyword>
<evidence type="ECO:0000256" key="1">
    <source>
        <dbReference type="ARBA" id="ARBA00004123"/>
    </source>
</evidence>
<evidence type="ECO:0000256" key="2">
    <source>
        <dbReference type="ARBA" id="ARBA00005755"/>
    </source>
</evidence>
<dbReference type="GO" id="GO:1902975">
    <property type="term" value="P:mitotic DNA replication initiation"/>
    <property type="evidence" value="ECO:0007669"/>
    <property type="project" value="InterPro"/>
</dbReference>
<dbReference type="InterPro" id="IPR015088">
    <property type="entry name" value="Znf_DNA-dir_DNA_pol_B_alpha"/>
</dbReference>
<dbReference type="NCBIfam" id="TIGR00592">
    <property type="entry name" value="pol2"/>
    <property type="match status" value="1"/>
</dbReference>
<evidence type="ECO:0000256" key="8">
    <source>
        <dbReference type="ARBA" id="ARBA00022833"/>
    </source>
</evidence>
<dbReference type="InterPro" id="IPR043502">
    <property type="entry name" value="DNA/RNA_pol_sf"/>
</dbReference>
<dbReference type="Pfam" id="PF00136">
    <property type="entry name" value="DNA_pol_B"/>
    <property type="match status" value="1"/>
</dbReference>
<dbReference type="WBParaSite" id="DME_0001057201-mRNA-1">
    <property type="protein sequence ID" value="DME_0001057201-mRNA-1"/>
    <property type="gene ID" value="DME_0001057201"/>
</dbReference>
<dbReference type="GO" id="GO:0003697">
    <property type="term" value="F:single-stranded DNA binding"/>
    <property type="evidence" value="ECO:0007669"/>
    <property type="project" value="TreeGrafter"/>
</dbReference>
<dbReference type="SUPFAM" id="SSF56672">
    <property type="entry name" value="DNA/RNA polymerases"/>
    <property type="match status" value="1"/>
</dbReference>
<dbReference type="PRINTS" id="PR00106">
    <property type="entry name" value="DNAPOLB"/>
</dbReference>
<dbReference type="Gene3D" id="3.30.420.10">
    <property type="entry name" value="Ribonuclease H-like superfamily/Ribonuclease H"/>
    <property type="match status" value="1"/>
</dbReference>
<comment type="similarity">
    <text evidence="2 12">Belongs to the DNA polymerase type-B family.</text>
</comment>
<dbReference type="SMART" id="SM00486">
    <property type="entry name" value="POLBc"/>
    <property type="match status" value="1"/>
</dbReference>
<dbReference type="GO" id="GO:0005658">
    <property type="term" value="C:alpha DNA polymerase:primase complex"/>
    <property type="evidence" value="ECO:0007669"/>
    <property type="project" value="TreeGrafter"/>
</dbReference>
<evidence type="ECO:0000259" key="14">
    <source>
        <dbReference type="Pfam" id="PF03104"/>
    </source>
</evidence>
<dbReference type="CDD" id="cd05776">
    <property type="entry name" value="DNA_polB_alpha_exo"/>
    <property type="match status" value="1"/>
</dbReference>
<evidence type="ECO:0000313" key="17">
    <source>
        <dbReference type="Proteomes" id="UP000038040"/>
    </source>
</evidence>
<dbReference type="InterPro" id="IPR045846">
    <property type="entry name" value="POLBc_alpha"/>
</dbReference>
<dbReference type="Gene3D" id="1.10.287.690">
    <property type="entry name" value="Helix hairpin bin"/>
    <property type="match status" value="1"/>
</dbReference>
<dbReference type="AlphaFoldDB" id="A0A158Q6N0"/>
<dbReference type="OrthoDB" id="6755010at2759"/>
<dbReference type="GO" id="GO:0003887">
    <property type="term" value="F:DNA-directed DNA polymerase activity"/>
    <property type="evidence" value="ECO:0007669"/>
    <property type="project" value="UniProtKB-KW"/>
</dbReference>
<keyword evidence="3 12" id="KW-0808">Transferase</keyword>
<keyword evidence="4 12" id="KW-0548">Nucleotidyltransferase</keyword>
<dbReference type="EC" id="2.7.7.7" evidence="12"/>
<dbReference type="STRING" id="318479.A0A158Q6N0"/>
<evidence type="ECO:0000259" key="13">
    <source>
        <dbReference type="Pfam" id="PF00136"/>
    </source>
</evidence>